<protein>
    <recommendedName>
        <fullName evidence="4">YARHG domain-containing protein</fullName>
    </recommendedName>
</protein>
<accession>A0A844QIW6</accession>
<dbReference type="Proteomes" id="UP000463224">
    <property type="component" value="Unassembled WGS sequence"/>
</dbReference>
<reference evidence="2 3" key="1">
    <citation type="submission" date="2019-12" db="EMBL/GenBank/DDBJ databases">
        <title>Nitratireductor arenosus sp. nov., Isolated from sea sand, Jeju island, South Korea.</title>
        <authorList>
            <person name="Kim W."/>
        </authorList>
    </citation>
    <scope>NUCLEOTIDE SEQUENCE [LARGE SCALE GENOMIC DNA]</scope>
    <source>
        <strain evidence="2 3">CAU 1489</strain>
    </source>
</reference>
<evidence type="ECO:0008006" key="4">
    <source>
        <dbReference type="Google" id="ProtNLM"/>
    </source>
</evidence>
<feature type="signal peptide" evidence="1">
    <location>
        <begin position="1"/>
        <end position="27"/>
    </location>
</feature>
<proteinExistence type="predicted"/>
<organism evidence="2 3">
    <name type="scientific">Nitratireductor arenosus</name>
    <dbReference type="NCBI Taxonomy" id="2682096"/>
    <lineage>
        <taxon>Bacteria</taxon>
        <taxon>Pseudomonadati</taxon>
        <taxon>Pseudomonadota</taxon>
        <taxon>Alphaproteobacteria</taxon>
        <taxon>Hyphomicrobiales</taxon>
        <taxon>Phyllobacteriaceae</taxon>
        <taxon>Nitratireductor</taxon>
    </lineage>
</organism>
<keyword evidence="3" id="KW-1185">Reference proteome</keyword>
<name>A0A844QIW6_9HYPH</name>
<sequence>MIRNAYTALSCLAGSLLLSALTLPVVAGDIVERPGERPREMPNICSQYPDDPYFGSFRGIGQRGMFRDQMIFEAGCFASKARCEAWLYAIRSDHSAGEKSAYCKPR</sequence>
<feature type="chain" id="PRO_5032683736" description="YARHG domain-containing protein" evidence="1">
    <location>
        <begin position="28"/>
        <end position="106"/>
    </location>
</feature>
<comment type="caution">
    <text evidence="2">The sequence shown here is derived from an EMBL/GenBank/DDBJ whole genome shotgun (WGS) entry which is preliminary data.</text>
</comment>
<evidence type="ECO:0000256" key="1">
    <source>
        <dbReference type="SAM" id="SignalP"/>
    </source>
</evidence>
<evidence type="ECO:0000313" key="2">
    <source>
        <dbReference type="EMBL" id="MVA99846.1"/>
    </source>
</evidence>
<gene>
    <name evidence="2" type="ORF">GN330_21565</name>
</gene>
<keyword evidence="1" id="KW-0732">Signal</keyword>
<dbReference type="EMBL" id="WPHG01000008">
    <property type="protein sequence ID" value="MVA99846.1"/>
    <property type="molecule type" value="Genomic_DNA"/>
</dbReference>
<dbReference type="RefSeq" id="WP_156715466.1">
    <property type="nucleotide sequence ID" value="NZ_WPHG01000008.1"/>
</dbReference>
<evidence type="ECO:0000313" key="3">
    <source>
        <dbReference type="Proteomes" id="UP000463224"/>
    </source>
</evidence>
<dbReference type="AlphaFoldDB" id="A0A844QIW6"/>